<dbReference type="InterPro" id="IPR007492">
    <property type="entry name" value="LytTR_DNA-bd_dom"/>
</dbReference>
<evidence type="ECO:0000259" key="4">
    <source>
        <dbReference type="PROSITE" id="PS50110"/>
    </source>
</evidence>
<dbReference type="SMART" id="SM00850">
    <property type="entry name" value="LytTR"/>
    <property type="match status" value="1"/>
</dbReference>
<dbReference type="STRING" id="1469948.GCA_000732725_02174"/>
<dbReference type="InterPro" id="IPR001789">
    <property type="entry name" value="Sig_transdc_resp-reg_receiver"/>
</dbReference>
<keyword evidence="3" id="KW-0597">Phosphoprotein</keyword>
<keyword evidence="7" id="KW-1185">Reference proteome</keyword>
<dbReference type="SMART" id="SM00448">
    <property type="entry name" value="REC"/>
    <property type="match status" value="1"/>
</dbReference>
<accession>A0A4R1QYK8</accession>
<feature type="domain" description="HTH LytTR-type" evidence="5">
    <location>
        <begin position="142"/>
        <end position="232"/>
    </location>
</feature>
<evidence type="ECO:0000313" key="7">
    <source>
        <dbReference type="Proteomes" id="UP000295718"/>
    </source>
</evidence>
<dbReference type="Pfam" id="PF00072">
    <property type="entry name" value="Response_reg"/>
    <property type="match status" value="1"/>
</dbReference>
<evidence type="ECO:0000313" key="6">
    <source>
        <dbReference type="EMBL" id="TCL57940.1"/>
    </source>
</evidence>
<dbReference type="Gene3D" id="2.40.50.1020">
    <property type="entry name" value="LytTr DNA-binding domain"/>
    <property type="match status" value="1"/>
</dbReference>
<sequence length="237" mass="26999">MYQVALCEDEQIFAETQEKICRSIFTKLNIEYRLTTFTGSEDFLSAFTRGDTRYDLILLDIIMAGMNGMELARTIREKDEAVAIIFITATMDYAAQGYDVDALHYLNKPLDGGKLERLIARDYTKRFQRDYFVFDSLGVKRKVAIREIICMETAGRRAEATLTDGTAVYYSGKLADLLNEMPAGRFTRCHQAFAVNLDNIRELDGGDAVAVNGKRIPVSRAYVKDVEKAFMERFRDN</sequence>
<dbReference type="InterPro" id="IPR046947">
    <property type="entry name" value="LytR-like"/>
</dbReference>
<feature type="domain" description="Response regulatory" evidence="4">
    <location>
        <begin position="3"/>
        <end position="123"/>
    </location>
</feature>
<dbReference type="Proteomes" id="UP000295718">
    <property type="component" value="Unassembled WGS sequence"/>
</dbReference>
<dbReference type="GO" id="GO:0000156">
    <property type="term" value="F:phosphorelay response regulator activity"/>
    <property type="evidence" value="ECO:0007669"/>
    <property type="project" value="InterPro"/>
</dbReference>
<organism evidence="6 7">
    <name type="scientific">Kineothrix alysoides</name>
    <dbReference type="NCBI Taxonomy" id="1469948"/>
    <lineage>
        <taxon>Bacteria</taxon>
        <taxon>Bacillati</taxon>
        <taxon>Bacillota</taxon>
        <taxon>Clostridia</taxon>
        <taxon>Lachnospirales</taxon>
        <taxon>Lachnospiraceae</taxon>
        <taxon>Kineothrix</taxon>
    </lineage>
</organism>
<dbReference type="AlphaFoldDB" id="A0A4R1QYK8"/>
<feature type="modified residue" description="4-aspartylphosphate" evidence="3">
    <location>
        <position position="60"/>
    </location>
</feature>
<dbReference type="InterPro" id="IPR011006">
    <property type="entry name" value="CheY-like_superfamily"/>
</dbReference>
<dbReference type="RefSeq" id="WP_051869468.1">
    <property type="nucleotide sequence ID" value="NZ_JPNB01000002.1"/>
</dbReference>
<dbReference type="OrthoDB" id="9788600at2"/>
<dbReference type="GO" id="GO:0003677">
    <property type="term" value="F:DNA binding"/>
    <property type="evidence" value="ECO:0007669"/>
    <property type="project" value="InterPro"/>
</dbReference>
<evidence type="ECO:0000259" key="5">
    <source>
        <dbReference type="PROSITE" id="PS50930"/>
    </source>
</evidence>
<dbReference type="PANTHER" id="PTHR37299:SF1">
    <property type="entry name" value="STAGE 0 SPORULATION PROTEIN A HOMOLOG"/>
    <property type="match status" value="1"/>
</dbReference>
<gene>
    <name evidence="6" type="ORF">EDD76_10754</name>
</gene>
<dbReference type="Pfam" id="PF04397">
    <property type="entry name" value="LytTR"/>
    <property type="match status" value="1"/>
</dbReference>
<evidence type="ECO:0000256" key="3">
    <source>
        <dbReference type="PROSITE-ProRule" id="PRU00169"/>
    </source>
</evidence>
<comment type="function">
    <text evidence="2">May play the central regulatory role in sporulation. It may be an element of the effector pathway responsible for the activation of sporulation genes in response to nutritional stress. Spo0A may act in concert with spo0H (a sigma factor) to control the expression of some genes that are critical to the sporulation process.</text>
</comment>
<dbReference type="PROSITE" id="PS50110">
    <property type="entry name" value="RESPONSE_REGULATORY"/>
    <property type="match status" value="1"/>
</dbReference>
<proteinExistence type="predicted"/>
<dbReference type="PROSITE" id="PS50930">
    <property type="entry name" value="HTH_LYTTR"/>
    <property type="match status" value="1"/>
</dbReference>
<name>A0A4R1QYK8_9FIRM</name>
<dbReference type="PANTHER" id="PTHR37299">
    <property type="entry name" value="TRANSCRIPTIONAL REGULATOR-RELATED"/>
    <property type="match status" value="1"/>
</dbReference>
<protein>
    <recommendedName>
        <fullName evidence="1">Stage 0 sporulation protein A homolog</fullName>
    </recommendedName>
</protein>
<dbReference type="SUPFAM" id="SSF52172">
    <property type="entry name" value="CheY-like"/>
    <property type="match status" value="1"/>
</dbReference>
<dbReference type="EMBL" id="SLUO01000007">
    <property type="protein sequence ID" value="TCL57940.1"/>
    <property type="molecule type" value="Genomic_DNA"/>
</dbReference>
<comment type="caution">
    <text evidence="6">The sequence shown here is derived from an EMBL/GenBank/DDBJ whole genome shotgun (WGS) entry which is preliminary data.</text>
</comment>
<evidence type="ECO:0000256" key="1">
    <source>
        <dbReference type="ARBA" id="ARBA00018672"/>
    </source>
</evidence>
<evidence type="ECO:0000256" key="2">
    <source>
        <dbReference type="ARBA" id="ARBA00024867"/>
    </source>
</evidence>
<reference evidence="6 7" key="1">
    <citation type="submission" date="2019-03" db="EMBL/GenBank/DDBJ databases">
        <title>Genomic Encyclopedia of Type Strains, Phase IV (KMG-IV): sequencing the most valuable type-strain genomes for metagenomic binning, comparative biology and taxonomic classification.</title>
        <authorList>
            <person name="Goeker M."/>
        </authorList>
    </citation>
    <scope>NUCLEOTIDE SEQUENCE [LARGE SCALE GENOMIC DNA]</scope>
    <source>
        <strain evidence="6 7">DSM 100556</strain>
    </source>
</reference>
<dbReference type="Gene3D" id="3.40.50.2300">
    <property type="match status" value="1"/>
</dbReference>